<sequence length="529" mass="54807">MAINRHALAAGAVVALLLLAGCGSIAGGGPSASSPEADVIDGTPVITFNYSVDDYTSVLLESPSGDVINEGTLEPNQSTGTLRMGEPVEGTYKIILQTGGETAAETSVSFNGSDASVETTSAVWERNSLQEAEVTVRNSGDLPMKVSEVALSTDDTTINEEYAYEWIAPGEEKRLSLSPSFESIEATERGTFEGTVIVGTSGGTVDGTFSKRFEGANLSITDTSAEWNGGNLETATVTVENSGDLPTEIEATIESSGTDPLATSDQIAIAPGESKTLELGSLGPIYESTGGNVSLPVVVNSSVGFETTKITHDVAPASVKLVSVNTEWRNGGLISVSYTVENTGDVATDFSVSFKTGGSEFGVSSQRIEGGSSATFTYSGTTYSNGPIFNAVSGGDFPVTVAIDSGDGSDSMTDTTTLGEPDVSVSGTDATFFDQYDSELTELSTLSFDIQSTGDIALVYDEVRITLDGSSRSKTLYSDTVVAPGGSETQYMTPSDSIAVEPGSYQMEIVLLFDGEEVASDTVTVSTGS</sequence>
<reference evidence="1" key="1">
    <citation type="submission" date="2021-03" db="EMBL/GenBank/DDBJ databases">
        <title>Genomic Encyclopedia of Type Strains, Phase IV (KMG-IV): sequencing the most valuable type-strain genomes for metagenomic binning, comparative biology and taxonomic classification.</title>
        <authorList>
            <person name="Goeker M."/>
        </authorList>
    </citation>
    <scope>NUCLEOTIDE SEQUENCE</scope>
    <source>
        <strain evidence="1">DSM 26232</strain>
    </source>
</reference>
<accession>A0A8T4GV51</accession>
<dbReference type="RefSeq" id="WP_209490006.1">
    <property type="nucleotide sequence ID" value="NZ_JAGGLC010000001.1"/>
</dbReference>
<evidence type="ECO:0000313" key="2">
    <source>
        <dbReference type="Proteomes" id="UP000823736"/>
    </source>
</evidence>
<evidence type="ECO:0008006" key="3">
    <source>
        <dbReference type="Google" id="ProtNLM"/>
    </source>
</evidence>
<dbReference type="OrthoDB" id="327853at2157"/>
<dbReference type="Gene3D" id="2.60.40.10">
    <property type="entry name" value="Immunoglobulins"/>
    <property type="match status" value="1"/>
</dbReference>
<dbReference type="Proteomes" id="UP000823736">
    <property type="component" value="Unassembled WGS sequence"/>
</dbReference>
<organism evidence="1 2">
    <name type="scientific">Halolamina salifodinae</name>
    <dbReference type="NCBI Taxonomy" id="1202767"/>
    <lineage>
        <taxon>Archaea</taxon>
        <taxon>Methanobacteriati</taxon>
        <taxon>Methanobacteriota</taxon>
        <taxon>Stenosarchaea group</taxon>
        <taxon>Halobacteria</taxon>
        <taxon>Halobacteriales</taxon>
        <taxon>Haloferacaceae</taxon>
    </lineage>
</organism>
<proteinExistence type="predicted"/>
<dbReference type="InterPro" id="IPR013783">
    <property type="entry name" value="Ig-like_fold"/>
</dbReference>
<gene>
    <name evidence="1" type="ORF">J2753_000426</name>
</gene>
<comment type="caution">
    <text evidence="1">The sequence shown here is derived from an EMBL/GenBank/DDBJ whole genome shotgun (WGS) entry which is preliminary data.</text>
</comment>
<protein>
    <recommendedName>
        <fullName evidence="3">CARDB domain-containing protein</fullName>
    </recommendedName>
</protein>
<dbReference type="PROSITE" id="PS51257">
    <property type="entry name" value="PROKAR_LIPOPROTEIN"/>
    <property type="match status" value="1"/>
</dbReference>
<name>A0A8T4GV51_9EURY</name>
<evidence type="ECO:0000313" key="1">
    <source>
        <dbReference type="EMBL" id="MBP1985953.1"/>
    </source>
</evidence>
<dbReference type="EMBL" id="JAGGLC010000001">
    <property type="protein sequence ID" value="MBP1985953.1"/>
    <property type="molecule type" value="Genomic_DNA"/>
</dbReference>
<dbReference type="AlphaFoldDB" id="A0A8T4GV51"/>
<keyword evidence="2" id="KW-1185">Reference proteome</keyword>